<feature type="compositionally biased region" description="Basic and acidic residues" evidence="1">
    <location>
        <begin position="234"/>
        <end position="251"/>
    </location>
</feature>
<keyword evidence="2" id="KW-0472">Membrane</keyword>
<feature type="compositionally biased region" description="Basic residues" evidence="1">
    <location>
        <begin position="194"/>
        <end position="206"/>
    </location>
</feature>
<proteinExistence type="predicted"/>
<organism evidence="3 4">
    <name type="scientific">Aplysia californica</name>
    <name type="common">California sea hare</name>
    <dbReference type="NCBI Taxonomy" id="6500"/>
    <lineage>
        <taxon>Eukaryota</taxon>
        <taxon>Metazoa</taxon>
        <taxon>Spiralia</taxon>
        <taxon>Lophotrochozoa</taxon>
        <taxon>Mollusca</taxon>
        <taxon>Gastropoda</taxon>
        <taxon>Heterobranchia</taxon>
        <taxon>Euthyneura</taxon>
        <taxon>Tectipleura</taxon>
        <taxon>Aplysiida</taxon>
        <taxon>Aplysioidea</taxon>
        <taxon>Aplysiidae</taxon>
        <taxon>Aplysia</taxon>
    </lineage>
</organism>
<keyword evidence="3" id="KW-1185">Reference proteome</keyword>
<feature type="compositionally biased region" description="Acidic residues" evidence="1">
    <location>
        <begin position="626"/>
        <end position="661"/>
    </location>
</feature>
<feature type="region of interest" description="Disordered" evidence="1">
    <location>
        <begin position="539"/>
        <end position="574"/>
    </location>
</feature>
<feature type="compositionally biased region" description="Basic and acidic residues" evidence="1">
    <location>
        <begin position="558"/>
        <end position="570"/>
    </location>
</feature>
<feature type="region of interest" description="Disordered" evidence="1">
    <location>
        <begin position="13"/>
        <end position="251"/>
    </location>
</feature>
<sequence>MPVGEIQIEVYESIPRHRNARKYSSDPNLVHSSPQHQNHRQGPPENGAGRDSPRHWPPKGDGYYLCSGHETPTGEEDPDAKPLHFSDISLSHLYPHSDITTKEDDVIASEDDPETCSGKDDQSRHQKQHRSWQQAGRSLKKQLTRQTRIDATTEDPDLIEVLPDDASPSTSGYSSPSGGASSSFSSSPNTNNSRKGRPTSARRKRQLSAVEEQHGGAETETVDKQDFGFTSGSHSRDTEDSNPADDKQGCEQGKVNDLKQIRSSEEKLHFVALSGGKVGKYDELFPDQAENFTSESERPDAISVTNESNQISISSKDIATLPRSKALYSLDKIAMLPSYNDLNCNPSVYSVDFINNNFDTVPDRMLPHNNSPLSSVLHYKSPTNGFLRHEPSLEKEGVLVCDEKSIKAMYTISGTGSLDSQQRTAHKLMPFACECGGKPTLKCACGRDALEKLLRQKNLLRDNIDDNQGPACQLSPSKISNKSSENSKNGTIQSINDLNLRKSGIHLSDSNNSAFDNAEFKKANGTLDENDEEVYGYGNNGLNSTINEEEDFQGGRHPKNDDSLHPREPPRSILVGNAPQKRHISNIECRMVTFSKDTIFNEGKHTKYIKECISPTDLLIRASDFSDQDDSTYDNPVFDEDDDGIYGDDELGEDYDLDENGEPSVSKPKRKFSFKHPVSRNKISANDSVLLKVSELNVPSYMEKYLTNGQGCDIIRSPVHSARSPNGPVSLDAIGGITVADPSFDVIGEADEEDFEYYRRRRQKKYGSDGDVQEWLRKLNRPRKIKICVIIVVIIAVVITGIALAIYYGTPSGTGESSSLVGSESVASGPGGFGPIMI</sequence>
<feature type="compositionally biased region" description="Polar residues" evidence="1">
    <location>
        <begin position="25"/>
        <end position="36"/>
    </location>
</feature>
<evidence type="ECO:0000313" key="4">
    <source>
        <dbReference type="RefSeq" id="XP_012946731.1"/>
    </source>
</evidence>
<feature type="transmembrane region" description="Helical" evidence="2">
    <location>
        <begin position="787"/>
        <end position="808"/>
    </location>
</feature>
<protein>
    <submittedName>
        <fullName evidence="4">Uncharacterized protein LOC106014179</fullName>
    </submittedName>
</protein>
<evidence type="ECO:0000256" key="1">
    <source>
        <dbReference type="SAM" id="MobiDB-lite"/>
    </source>
</evidence>
<evidence type="ECO:0000256" key="2">
    <source>
        <dbReference type="SAM" id="Phobius"/>
    </source>
</evidence>
<feature type="compositionally biased region" description="Basic and acidic residues" evidence="1">
    <location>
        <begin position="211"/>
        <end position="226"/>
    </location>
</feature>
<feature type="compositionally biased region" description="Low complexity" evidence="1">
    <location>
        <begin position="475"/>
        <end position="489"/>
    </location>
</feature>
<keyword evidence="2" id="KW-0812">Transmembrane</keyword>
<feature type="region of interest" description="Disordered" evidence="1">
    <location>
        <begin position="464"/>
        <end position="495"/>
    </location>
</feature>
<evidence type="ECO:0000313" key="3">
    <source>
        <dbReference type="Proteomes" id="UP000694888"/>
    </source>
</evidence>
<dbReference type="GeneID" id="106014179"/>
<feature type="compositionally biased region" description="Low complexity" evidence="1">
    <location>
        <begin position="167"/>
        <end position="193"/>
    </location>
</feature>
<feature type="region of interest" description="Disordered" evidence="1">
    <location>
        <begin position="626"/>
        <end position="670"/>
    </location>
</feature>
<name>A0ABM1AFN8_APLCA</name>
<keyword evidence="2" id="KW-1133">Transmembrane helix</keyword>
<dbReference type="Proteomes" id="UP000694888">
    <property type="component" value="Unplaced"/>
</dbReference>
<gene>
    <name evidence="4" type="primary">LOC106014179</name>
</gene>
<dbReference type="RefSeq" id="XP_012946731.1">
    <property type="nucleotide sequence ID" value="XM_013091277.2"/>
</dbReference>
<reference evidence="4" key="1">
    <citation type="submission" date="2025-08" db="UniProtKB">
        <authorList>
            <consortium name="RefSeq"/>
        </authorList>
    </citation>
    <scope>IDENTIFICATION</scope>
</reference>
<accession>A0ABM1AFN8</accession>